<dbReference type="GO" id="GO:0046872">
    <property type="term" value="F:metal ion binding"/>
    <property type="evidence" value="ECO:0007669"/>
    <property type="project" value="UniProtKB-KW"/>
</dbReference>
<comment type="caution">
    <text evidence="7">The sequence shown here is derived from an EMBL/GenBank/DDBJ whole genome shotgun (WGS) entry which is preliminary data.</text>
</comment>
<keyword evidence="5" id="KW-0408">Iron</keyword>
<keyword evidence="3 7" id="KW-0223">Dioxygenase</keyword>
<feature type="non-terminal residue" evidence="7">
    <location>
        <position position="255"/>
    </location>
</feature>
<dbReference type="InterPro" id="IPR003819">
    <property type="entry name" value="TauD/TfdA-like"/>
</dbReference>
<dbReference type="PANTHER" id="PTHR30468:SF1">
    <property type="entry name" value="ALPHA-KETOGLUTARATE-DEPENDENT SULFONATE DIOXYGENASE"/>
    <property type="match status" value="1"/>
</dbReference>
<evidence type="ECO:0000256" key="2">
    <source>
        <dbReference type="ARBA" id="ARBA00022723"/>
    </source>
</evidence>
<evidence type="ECO:0000256" key="1">
    <source>
        <dbReference type="ARBA" id="ARBA00005896"/>
    </source>
</evidence>
<feature type="domain" description="TauD/TfdA-like" evidence="6">
    <location>
        <begin position="6"/>
        <end position="255"/>
    </location>
</feature>
<gene>
    <name evidence="7" type="ORF">HQ497_13340</name>
</gene>
<accession>A0A972VZQ9</accession>
<evidence type="ECO:0000313" key="7">
    <source>
        <dbReference type="EMBL" id="NQV66339.1"/>
    </source>
</evidence>
<dbReference type="Pfam" id="PF02668">
    <property type="entry name" value="TauD"/>
    <property type="match status" value="1"/>
</dbReference>
<dbReference type="GO" id="GO:0005737">
    <property type="term" value="C:cytoplasm"/>
    <property type="evidence" value="ECO:0007669"/>
    <property type="project" value="TreeGrafter"/>
</dbReference>
<dbReference type="InterPro" id="IPR051323">
    <property type="entry name" value="AtsK-like"/>
</dbReference>
<dbReference type="Proteomes" id="UP000754644">
    <property type="component" value="Unassembled WGS sequence"/>
</dbReference>
<dbReference type="GO" id="GO:0016706">
    <property type="term" value="F:2-oxoglutarate-dependent dioxygenase activity"/>
    <property type="evidence" value="ECO:0007669"/>
    <property type="project" value="TreeGrafter"/>
</dbReference>
<evidence type="ECO:0000256" key="3">
    <source>
        <dbReference type="ARBA" id="ARBA00022964"/>
    </source>
</evidence>
<dbReference type="Gene3D" id="3.60.130.10">
    <property type="entry name" value="Clavaminate synthase-like"/>
    <property type="match status" value="1"/>
</dbReference>
<dbReference type="PANTHER" id="PTHR30468">
    <property type="entry name" value="ALPHA-KETOGLUTARATE-DEPENDENT SULFONATE DIOXYGENASE"/>
    <property type="match status" value="1"/>
</dbReference>
<evidence type="ECO:0000256" key="4">
    <source>
        <dbReference type="ARBA" id="ARBA00023002"/>
    </source>
</evidence>
<dbReference type="InterPro" id="IPR042098">
    <property type="entry name" value="TauD-like_sf"/>
</dbReference>
<sequence>MDSLQITPISGAMGAVVSGIDLSRPLTGNQQTQIDEAFHQYLVLSFPDQDLNPKSLLELTQRQGGVGETPYLTGLTDYPDVVPIIKEATEKTAHTFGAGWHTDFTFQQNPPARTLLYAIDVPPVGGDTLYTNLYAAYESLSAGMQDLLENMTAVHSATRSYGPQAKLKDHLESMTITNATEEPATMIHPVIRTHPVTGRKALWINPVYTIHFTNMTLAESTPLLKYLNDVAVSPSFGCRVRWHKRTLTMWDNRCT</sequence>
<dbReference type="SUPFAM" id="SSF51197">
    <property type="entry name" value="Clavaminate synthase-like"/>
    <property type="match status" value="1"/>
</dbReference>
<protein>
    <submittedName>
        <fullName evidence="7">TauD/TfdA family dioxygenase</fullName>
    </submittedName>
</protein>
<comment type="similarity">
    <text evidence="1">Belongs to the TfdA dioxygenase family.</text>
</comment>
<name>A0A972VZQ9_9GAMM</name>
<proteinExistence type="inferred from homology"/>
<reference evidence="7" key="1">
    <citation type="submission" date="2020-05" db="EMBL/GenBank/DDBJ databases">
        <title>Sulfur intermediates as new biogeochemical hubs in an aquatic model microbial ecosystem.</title>
        <authorList>
            <person name="Vigneron A."/>
        </authorList>
    </citation>
    <scope>NUCLEOTIDE SEQUENCE</scope>
    <source>
        <strain evidence="7">Bin.250</strain>
    </source>
</reference>
<evidence type="ECO:0000256" key="5">
    <source>
        <dbReference type="ARBA" id="ARBA00023004"/>
    </source>
</evidence>
<evidence type="ECO:0000259" key="6">
    <source>
        <dbReference type="Pfam" id="PF02668"/>
    </source>
</evidence>
<organism evidence="7 8">
    <name type="scientific">SAR86 cluster bacterium</name>
    <dbReference type="NCBI Taxonomy" id="2030880"/>
    <lineage>
        <taxon>Bacteria</taxon>
        <taxon>Pseudomonadati</taxon>
        <taxon>Pseudomonadota</taxon>
        <taxon>Gammaproteobacteria</taxon>
        <taxon>SAR86 cluster</taxon>
    </lineage>
</organism>
<dbReference type="EMBL" id="JABMOJ010000501">
    <property type="protein sequence ID" value="NQV66339.1"/>
    <property type="molecule type" value="Genomic_DNA"/>
</dbReference>
<dbReference type="AlphaFoldDB" id="A0A972VZQ9"/>
<evidence type="ECO:0000313" key="8">
    <source>
        <dbReference type="Proteomes" id="UP000754644"/>
    </source>
</evidence>
<keyword evidence="2" id="KW-0479">Metal-binding</keyword>
<keyword evidence="4" id="KW-0560">Oxidoreductase</keyword>